<proteinExistence type="predicted"/>
<evidence type="ECO:0000313" key="3">
    <source>
        <dbReference type="Proteomes" id="UP001334248"/>
    </source>
</evidence>
<evidence type="ECO:0000256" key="1">
    <source>
        <dbReference type="SAM" id="MobiDB-lite"/>
    </source>
</evidence>
<comment type="caution">
    <text evidence="2">The sequence shown here is derived from an EMBL/GenBank/DDBJ whole genome shotgun (WGS) entry which is preliminary data.</text>
</comment>
<sequence>MAFLTFAKYEPVSLVCHEVHNMPAGFGANTCLRTELLSKRVPAGRAATNNSVQSNNWRTNAKPVGPDTTGGGSPTGLVSQFDAVTVATTNRTRGAFLRVAKRGSAPANWQIGQIVEIPNIARTLNPNVTNADYKVPTIVGPICPKIRKAVIVAMYASCMIVLPMFSCEGRGTTRKSAAYRTMSMTVANHAENQRDNESLR</sequence>
<dbReference type="Proteomes" id="UP001334248">
    <property type="component" value="Unassembled WGS sequence"/>
</dbReference>
<feature type="region of interest" description="Disordered" evidence="1">
    <location>
        <begin position="44"/>
        <end position="73"/>
    </location>
</feature>
<name>A0ABR0RXL1_9EURO</name>
<dbReference type="GeneID" id="89995985"/>
<gene>
    <name evidence="2" type="ORF">PMZ80_002536</name>
</gene>
<dbReference type="EMBL" id="JAVHJV010000002">
    <property type="protein sequence ID" value="KAK5945332.1"/>
    <property type="molecule type" value="Genomic_DNA"/>
</dbReference>
<dbReference type="RefSeq" id="XP_064733422.1">
    <property type="nucleotide sequence ID" value="XM_064870969.1"/>
</dbReference>
<feature type="compositionally biased region" description="Polar residues" evidence="1">
    <location>
        <begin position="47"/>
        <end position="59"/>
    </location>
</feature>
<keyword evidence="3" id="KW-1185">Reference proteome</keyword>
<protein>
    <submittedName>
        <fullName evidence="2">Uncharacterized protein</fullName>
    </submittedName>
</protein>
<evidence type="ECO:0000313" key="2">
    <source>
        <dbReference type="EMBL" id="KAK5945332.1"/>
    </source>
</evidence>
<organism evidence="2 3">
    <name type="scientific">Knufia obscura</name>
    <dbReference type="NCBI Taxonomy" id="1635080"/>
    <lineage>
        <taxon>Eukaryota</taxon>
        <taxon>Fungi</taxon>
        <taxon>Dikarya</taxon>
        <taxon>Ascomycota</taxon>
        <taxon>Pezizomycotina</taxon>
        <taxon>Eurotiomycetes</taxon>
        <taxon>Chaetothyriomycetidae</taxon>
        <taxon>Chaetothyriales</taxon>
        <taxon>Trichomeriaceae</taxon>
        <taxon>Knufia</taxon>
    </lineage>
</organism>
<reference evidence="2 3" key="1">
    <citation type="journal article" date="2023" name="Res Sq">
        <title>Genomic and morphological characterization of Knufia obscura isolated from the Mars 2020 spacecraft assembly facility.</title>
        <authorList>
            <person name="Chander A.M."/>
            <person name="Teixeira M.M."/>
            <person name="Singh N.K."/>
            <person name="Williams M.P."/>
            <person name="Parker C.W."/>
            <person name="Leo P."/>
            <person name="Stajich J.E."/>
            <person name="Torok T."/>
            <person name="Tighe S."/>
            <person name="Mason C.E."/>
            <person name="Venkateswaran K."/>
        </authorList>
    </citation>
    <scope>NUCLEOTIDE SEQUENCE [LARGE SCALE GENOMIC DNA]</scope>
    <source>
        <strain evidence="2 3">CCFEE 5817</strain>
    </source>
</reference>
<accession>A0ABR0RXL1</accession>